<dbReference type="InterPro" id="IPR050707">
    <property type="entry name" value="HTH_MetabolicPath_Reg"/>
</dbReference>
<proteinExistence type="predicted"/>
<dbReference type="PANTHER" id="PTHR30136:SF34">
    <property type="entry name" value="TRANSCRIPTIONAL REGULATOR"/>
    <property type="match status" value="1"/>
</dbReference>
<dbReference type="NCBIfam" id="TIGR02431">
    <property type="entry name" value="pcaR_pcaU"/>
    <property type="match status" value="1"/>
</dbReference>
<dbReference type="GO" id="GO:0003677">
    <property type="term" value="F:DNA binding"/>
    <property type="evidence" value="ECO:0007669"/>
    <property type="project" value="UniProtKB-KW"/>
</dbReference>
<feature type="compositionally biased region" description="Basic and acidic residues" evidence="4">
    <location>
        <begin position="1"/>
        <end position="16"/>
    </location>
</feature>
<evidence type="ECO:0000256" key="4">
    <source>
        <dbReference type="SAM" id="MobiDB-lite"/>
    </source>
</evidence>
<dbReference type="SUPFAM" id="SSF55781">
    <property type="entry name" value="GAF domain-like"/>
    <property type="match status" value="1"/>
</dbReference>
<dbReference type="PROSITE" id="PS51078">
    <property type="entry name" value="ICLR_ED"/>
    <property type="match status" value="1"/>
</dbReference>
<dbReference type="InterPro" id="IPR036390">
    <property type="entry name" value="WH_DNA-bd_sf"/>
</dbReference>
<dbReference type="Gene3D" id="1.10.10.10">
    <property type="entry name" value="Winged helix-like DNA-binding domain superfamily/Winged helix DNA-binding domain"/>
    <property type="match status" value="1"/>
</dbReference>
<dbReference type="InterPro" id="IPR029016">
    <property type="entry name" value="GAF-like_dom_sf"/>
</dbReference>
<evidence type="ECO:0000313" key="8">
    <source>
        <dbReference type="Proteomes" id="UP000245048"/>
    </source>
</evidence>
<dbReference type="InterPro" id="IPR005471">
    <property type="entry name" value="Tscrpt_reg_IclR_N"/>
</dbReference>
<gene>
    <name evidence="7" type="ORF">CR165_12480</name>
</gene>
<name>A0A2U1V3P2_9PROT</name>
<feature type="compositionally biased region" description="Gly residues" evidence="4">
    <location>
        <begin position="24"/>
        <end position="34"/>
    </location>
</feature>
<dbReference type="GO" id="GO:0045893">
    <property type="term" value="P:positive regulation of DNA-templated transcription"/>
    <property type="evidence" value="ECO:0007669"/>
    <property type="project" value="InterPro"/>
</dbReference>
<dbReference type="Pfam" id="PF09339">
    <property type="entry name" value="HTH_IclR"/>
    <property type="match status" value="1"/>
</dbReference>
<feature type="domain" description="HTH iclR-type" evidence="5">
    <location>
        <begin position="45"/>
        <end position="105"/>
    </location>
</feature>
<dbReference type="GO" id="GO:0045892">
    <property type="term" value="P:negative regulation of DNA-templated transcription"/>
    <property type="evidence" value="ECO:0007669"/>
    <property type="project" value="TreeGrafter"/>
</dbReference>
<evidence type="ECO:0000313" key="7">
    <source>
        <dbReference type="EMBL" id="PWC28504.1"/>
    </source>
</evidence>
<evidence type="ECO:0000256" key="2">
    <source>
        <dbReference type="ARBA" id="ARBA00023125"/>
    </source>
</evidence>
<sequence>MTGRRVAERQGVRTDPDLAETGQDSGGQDAGETAGGGGARGLEFVLSLERGLAVLCAFGPGRERMTLTQVAALTGLSRGTARRFLLTLAELDFLASDGKLFWLTPKVLRFSHGYLASFGRSEAARPHLQAISDHFNESCSLAVLDGAEVVYVARVEARRVFSSRIDIGTRLPAHCTALGRVLLGGLEPEALEAWMARYPLAPWTERTVVDPALFRQRIQEARRQRHAIIDGETELGSRSIAVPVPDPAGRTVAALNIGASAARVSLAQMRREMLPALRAAAERIATLALPW</sequence>
<protein>
    <submittedName>
        <fullName evidence="7">IclR family transcriptional regulator</fullName>
    </submittedName>
</protein>
<organism evidence="7 8">
    <name type="scientific">Teichococcus aestuarii</name>
    <dbReference type="NCBI Taxonomy" id="568898"/>
    <lineage>
        <taxon>Bacteria</taxon>
        <taxon>Pseudomonadati</taxon>
        <taxon>Pseudomonadota</taxon>
        <taxon>Alphaproteobacteria</taxon>
        <taxon>Acetobacterales</taxon>
        <taxon>Roseomonadaceae</taxon>
        <taxon>Roseomonas</taxon>
    </lineage>
</organism>
<accession>A0A2U1V3P2</accession>
<dbReference type="InterPro" id="IPR012794">
    <property type="entry name" value="PcaR_PcaU"/>
</dbReference>
<dbReference type="EMBL" id="PDOA01000007">
    <property type="protein sequence ID" value="PWC28504.1"/>
    <property type="molecule type" value="Genomic_DNA"/>
</dbReference>
<dbReference type="Proteomes" id="UP000245048">
    <property type="component" value="Unassembled WGS sequence"/>
</dbReference>
<dbReference type="Pfam" id="PF01614">
    <property type="entry name" value="IclR_C"/>
    <property type="match status" value="1"/>
</dbReference>
<keyword evidence="1" id="KW-0805">Transcription regulation</keyword>
<evidence type="ECO:0000259" key="5">
    <source>
        <dbReference type="PROSITE" id="PS51077"/>
    </source>
</evidence>
<feature type="region of interest" description="Disordered" evidence="4">
    <location>
        <begin position="1"/>
        <end position="34"/>
    </location>
</feature>
<keyword evidence="3" id="KW-0804">Transcription</keyword>
<keyword evidence="8" id="KW-1185">Reference proteome</keyword>
<evidence type="ECO:0000259" key="6">
    <source>
        <dbReference type="PROSITE" id="PS51078"/>
    </source>
</evidence>
<dbReference type="InterPro" id="IPR036388">
    <property type="entry name" value="WH-like_DNA-bd_sf"/>
</dbReference>
<comment type="caution">
    <text evidence="7">The sequence shown here is derived from an EMBL/GenBank/DDBJ whole genome shotgun (WGS) entry which is preliminary data.</text>
</comment>
<dbReference type="OrthoDB" id="9807558at2"/>
<evidence type="ECO:0000256" key="3">
    <source>
        <dbReference type="ARBA" id="ARBA00023163"/>
    </source>
</evidence>
<feature type="domain" description="IclR-ED" evidence="6">
    <location>
        <begin position="106"/>
        <end position="290"/>
    </location>
</feature>
<dbReference type="InterPro" id="IPR014757">
    <property type="entry name" value="Tscrpt_reg_IclR_C"/>
</dbReference>
<dbReference type="PROSITE" id="PS51077">
    <property type="entry name" value="HTH_ICLR"/>
    <property type="match status" value="1"/>
</dbReference>
<dbReference type="PANTHER" id="PTHR30136">
    <property type="entry name" value="HELIX-TURN-HELIX TRANSCRIPTIONAL REGULATOR, ICLR FAMILY"/>
    <property type="match status" value="1"/>
</dbReference>
<reference evidence="8" key="1">
    <citation type="submission" date="2017-10" db="EMBL/GenBank/DDBJ databases">
        <authorList>
            <person name="Toshchakov S.V."/>
            <person name="Goeva M.A."/>
        </authorList>
    </citation>
    <scope>NUCLEOTIDE SEQUENCE [LARGE SCALE GENOMIC DNA]</scope>
    <source>
        <strain evidence="8">JR1/69-1-13</strain>
    </source>
</reference>
<dbReference type="GO" id="GO:0003700">
    <property type="term" value="F:DNA-binding transcription factor activity"/>
    <property type="evidence" value="ECO:0007669"/>
    <property type="project" value="TreeGrafter"/>
</dbReference>
<evidence type="ECO:0000256" key="1">
    <source>
        <dbReference type="ARBA" id="ARBA00023015"/>
    </source>
</evidence>
<dbReference type="AlphaFoldDB" id="A0A2U1V3P2"/>
<keyword evidence="2" id="KW-0238">DNA-binding</keyword>
<dbReference type="Gene3D" id="3.30.450.40">
    <property type="match status" value="1"/>
</dbReference>
<dbReference type="SUPFAM" id="SSF46785">
    <property type="entry name" value="Winged helix' DNA-binding domain"/>
    <property type="match status" value="1"/>
</dbReference>
<dbReference type="GO" id="GO:0046278">
    <property type="term" value="P:3,4-dihydroxybenzoate metabolic process"/>
    <property type="evidence" value="ECO:0007669"/>
    <property type="project" value="InterPro"/>
</dbReference>
<dbReference type="SMART" id="SM00346">
    <property type="entry name" value="HTH_ICLR"/>
    <property type="match status" value="1"/>
</dbReference>